<accession>A0ABR1J643</accession>
<evidence type="ECO:0000313" key="2">
    <source>
        <dbReference type="Proteomes" id="UP001498398"/>
    </source>
</evidence>
<dbReference type="Proteomes" id="UP001498398">
    <property type="component" value="Unassembled WGS sequence"/>
</dbReference>
<proteinExistence type="predicted"/>
<evidence type="ECO:0000313" key="1">
    <source>
        <dbReference type="EMBL" id="KAK7447446.1"/>
    </source>
</evidence>
<reference evidence="1 2" key="1">
    <citation type="submission" date="2024-01" db="EMBL/GenBank/DDBJ databases">
        <title>A draft genome for the cacao thread blight pathogen Marasmiellus scandens.</title>
        <authorList>
            <person name="Baruah I.K."/>
            <person name="Leung J."/>
            <person name="Bukari Y."/>
            <person name="Amoako-Attah I."/>
            <person name="Meinhardt L.W."/>
            <person name="Bailey B.A."/>
            <person name="Cohen S.P."/>
        </authorList>
    </citation>
    <scope>NUCLEOTIDE SEQUENCE [LARGE SCALE GENOMIC DNA]</scope>
    <source>
        <strain evidence="1 2">GH-19</strain>
    </source>
</reference>
<dbReference type="EMBL" id="JBANRG010000041">
    <property type="protein sequence ID" value="KAK7447446.1"/>
    <property type="molecule type" value="Genomic_DNA"/>
</dbReference>
<protein>
    <submittedName>
        <fullName evidence="1">Uncharacterized protein</fullName>
    </submittedName>
</protein>
<gene>
    <name evidence="1" type="ORF">VKT23_014155</name>
</gene>
<keyword evidence="2" id="KW-1185">Reference proteome</keyword>
<sequence length="232" mass="27022">MPRTQFVPPIHPNQITPQEMSLIRQSTEEKLTQEIRMYLTQDRHIGWGYDHHWGLKQVDYGKVNWHDVGRPYRICYNVEHHQPESRCTRHWLGPHISGNRLNALESLRAIFDMTGEPWCPGTLAHESVRNEALWDQLEYTTIPALKGIFERLLPYTEYTDDDYSIYESDDSDLDVDDDMRENELNDGQEIVGMYEGSVDVNQEQEIPQVVHIIVLSPEQVPADTPVVDLTHD</sequence>
<organism evidence="1 2">
    <name type="scientific">Marasmiellus scandens</name>
    <dbReference type="NCBI Taxonomy" id="2682957"/>
    <lineage>
        <taxon>Eukaryota</taxon>
        <taxon>Fungi</taxon>
        <taxon>Dikarya</taxon>
        <taxon>Basidiomycota</taxon>
        <taxon>Agaricomycotina</taxon>
        <taxon>Agaricomycetes</taxon>
        <taxon>Agaricomycetidae</taxon>
        <taxon>Agaricales</taxon>
        <taxon>Marasmiineae</taxon>
        <taxon>Omphalotaceae</taxon>
        <taxon>Marasmiellus</taxon>
    </lineage>
</organism>
<name>A0ABR1J643_9AGAR</name>
<comment type="caution">
    <text evidence="1">The sequence shown here is derived from an EMBL/GenBank/DDBJ whole genome shotgun (WGS) entry which is preliminary data.</text>
</comment>